<dbReference type="OrthoDB" id="9867011at2"/>
<feature type="transmembrane region" description="Helical" evidence="1">
    <location>
        <begin position="65"/>
        <end position="91"/>
    </location>
</feature>
<name>A0A5C6AZX4_9BACT</name>
<dbReference type="AlphaFoldDB" id="A0A5C6AZX4"/>
<keyword evidence="1" id="KW-0812">Transmembrane</keyword>
<gene>
    <name evidence="2" type="ORF">Pla100_06240</name>
</gene>
<reference evidence="2 3" key="1">
    <citation type="submission" date="2019-02" db="EMBL/GenBank/DDBJ databases">
        <title>Deep-cultivation of Planctomycetes and their phenomic and genomic characterization uncovers novel biology.</title>
        <authorList>
            <person name="Wiegand S."/>
            <person name="Jogler M."/>
            <person name="Boedeker C."/>
            <person name="Pinto D."/>
            <person name="Vollmers J."/>
            <person name="Rivas-Marin E."/>
            <person name="Kohn T."/>
            <person name="Peeters S.H."/>
            <person name="Heuer A."/>
            <person name="Rast P."/>
            <person name="Oberbeckmann S."/>
            <person name="Bunk B."/>
            <person name="Jeske O."/>
            <person name="Meyerdierks A."/>
            <person name="Storesund J.E."/>
            <person name="Kallscheuer N."/>
            <person name="Luecker S."/>
            <person name="Lage O.M."/>
            <person name="Pohl T."/>
            <person name="Merkel B.J."/>
            <person name="Hornburger P."/>
            <person name="Mueller R.-W."/>
            <person name="Bruemmer F."/>
            <person name="Labrenz M."/>
            <person name="Spormann A.M."/>
            <person name="Op Den Camp H."/>
            <person name="Overmann J."/>
            <person name="Amann R."/>
            <person name="Jetten M.S.M."/>
            <person name="Mascher T."/>
            <person name="Medema M.H."/>
            <person name="Devos D.P."/>
            <person name="Kaster A.-K."/>
            <person name="Ovreas L."/>
            <person name="Rohde M."/>
            <person name="Galperin M.Y."/>
            <person name="Jogler C."/>
        </authorList>
    </citation>
    <scope>NUCLEOTIDE SEQUENCE [LARGE SCALE GENOMIC DNA]</scope>
    <source>
        <strain evidence="2 3">Pla100</strain>
    </source>
</reference>
<proteinExistence type="predicted"/>
<comment type="caution">
    <text evidence="2">The sequence shown here is derived from an EMBL/GenBank/DDBJ whole genome shotgun (WGS) entry which is preliminary data.</text>
</comment>
<evidence type="ECO:0000313" key="3">
    <source>
        <dbReference type="Proteomes" id="UP000316213"/>
    </source>
</evidence>
<feature type="transmembrane region" description="Helical" evidence="1">
    <location>
        <begin position="26"/>
        <end position="44"/>
    </location>
</feature>
<keyword evidence="1" id="KW-0472">Membrane</keyword>
<evidence type="ECO:0000313" key="2">
    <source>
        <dbReference type="EMBL" id="TWU03694.1"/>
    </source>
</evidence>
<dbReference type="Proteomes" id="UP000316213">
    <property type="component" value="Unassembled WGS sequence"/>
</dbReference>
<keyword evidence="1" id="KW-1133">Transmembrane helix</keyword>
<sequence length="316" mass="35512">MNVVLAFNPFAAINQNPYVESVEDVWVVWAVSLFILVAMIAGSVRKLRLHHFRRFFREEKGASYALPYVLTFPFILILVCVMIQCTLILLVKCGSVYASYAAARSAIVWRSSDPESDAKGLQNAKYYANRAAMLGMTPFSSGYESHAKRVFPLLLAETVSSGEFPFSDPQIHTIALDQFFDLYSDMYVRLAQQHNETGKASAIIKQPNALAREGYVKNKLIYAGLATSVEFEDSFKQQAPVWNEDVRVTVKHKMHLHIPVAARVLNNDAPGGFLSPLYFARDIQTTVTLPSEACKDTPRLGVPYDPAFMSRYFNFN</sequence>
<dbReference type="EMBL" id="SJPM01000001">
    <property type="protein sequence ID" value="TWU03694.1"/>
    <property type="molecule type" value="Genomic_DNA"/>
</dbReference>
<organism evidence="2 3">
    <name type="scientific">Neorhodopirellula pilleata</name>
    <dbReference type="NCBI Taxonomy" id="2714738"/>
    <lineage>
        <taxon>Bacteria</taxon>
        <taxon>Pseudomonadati</taxon>
        <taxon>Planctomycetota</taxon>
        <taxon>Planctomycetia</taxon>
        <taxon>Pirellulales</taxon>
        <taxon>Pirellulaceae</taxon>
        <taxon>Neorhodopirellula</taxon>
    </lineage>
</organism>
<keyword evidence="3" id="KW-1185">Reference proteome</keyword>
<protein>
    <submittedName>
        <fullName evidence="2">Uncharacterized protein</fullName>
    </submittedName>
</protein>
<dbReference type="RefSeq" id="WP_146576165.1">
    <property type="nucleotide sequence ID" value="NZ_SJPM01000001.1"/>
</dbReference>
<accession>A0A5C6AZX4</accession>
<evidence type="ECO:0000256" key="1">
    <source>
        <dbReference type="SAM" id="Phobius"/>
    </source>
</evidence>